<evidence type="ECO:0000313" key="2">
    <source>
        <dbReference type="Proteomes" id="UP000814033"/>
    </source>
</evidence>
<dbReference type="EMBL" id="MU276955">
    <property type="protein sequence ID" value="KAI0037443.1"/>
    <property type="molecule type" value="Genomic_DNA"/>
</dbReference>
<dbReference type="Proteomes" id="UP000814033">
    <property type="component" value="Unassembled WGS sequence"/>
</dbReference>
<protein>
    <submittedName>
        <fullName evidence="1">Uncharacterized protein</fullName>
    </submittedName>
</protein>
<sequence>MSTPNGEISVPVFPFALPLDVKAVETTVSRHEIRILACGHALKGLPDEELPKYEKAFRAEINEYLRVLGHHDNIGGSHDSAEWGDELRRLHRIKSLDGFKKLIDFVNEREIPNKAHQVLADSMNSWWLVIQAEKDRKANEATFETEDEIEVDATDPPSNVVEVAQSGNKTKDALKTRKTVKSAAIIEESEDDVQIKQEPNEQGKKGRTNKIEGDILLGTNVREELQYMRINAKPAQDMAKKMSNAGRLLTESYLRTENIAELWNKEHQELVTEISSLKKEIDQLKKSSSNAATPKKRKLASLAGEEPTSTASKPVKPRVSGRK</sequence>
<comment type="caution">
    <text evidence="1">The sequence shown here is derived from an EMBL/GenBank/DDBJ whole genome shotgun (WGS) entry which is preliminary data.</text>
</comment>
<keyword evidence="2" id="KW-1185">Reference proteome</keyword>
<gene>
    <name evidence="1" type="ORF">FA95DRAFT_1578840</name>
</gene>
<evidence type="ECO:0000313" key="1">
    <source>
        <dbReference type="EMBL" id="KAI0037443.1"/>
    </source>
</evidence>
<name>A0ACB8R0D9_9AGAM</name>
<organism evidence="1 2">
    <name type="scientific">Auriscalpium vulgare</name>
    <dbReference type="NCBI Taxonomy" id="40419"/>
    <lineage>
        <taxon>Eukaryota</taxon>
        <taxon>Fungi</taxon>
        <taxon>Dikarya</taxon>
        <taxon>Basidiomycota</taxon>
        <taxon>Agaricomycotina</taxon>
        <taxon>Agaricomycetes</taxon>
        <taxon>Russulales</taxon>
        <taxon>Auriscalpiaceae</taxon>
        <taxon>Auriscalpium</taxon>
    </lineage>
</organism>
<proteinExistence type="predicted"/>
<accession>A0ACB8R0D9</accession>
<reference evidence="1" key="2">
    <citation type="journal article" date="2022" name="New Phytol.">
        <title>Evolutionary transition to the ectomycorrhizal habit in the genomes of a hyperdiverse lineage of mushroom-forming fungi.</title>
        <authorList>
            <person name="Looney B."/>
            <person name="Miyauchi S."/>
            <person name="Morin E."/>
            <person name="Drula E."/>
            <person name="Courty P.E."/>
            <person name="Kohler A."/>
            <person name="Kuo A."/>
            <person name="LaButti K."/>
            <person name="Pangilinan J."/>
            <person name="Lipzen A."/>
            <person name="Riley R."/>
            <person name="Andreopoulos W."/>
            <person name="He G."/>
            <person name="Johnson J."/>
            <person name="Nolan M."/>
            <person name="Tritt A."/>
            <person name="Barry K.W."/>
            <person name="Grigoriev I.V."/>
            <person name="Nagy L.G."/>
            <person name="Hibbett D."/>
            <person name="Henrissat B."/>
            <person name="Matheny P.B."/>
            <person name="Labbe J."/>
            <person name="Martin F.M."/>
        </authorList>
    </citation>
    <scope>NUCLEOTIDE SEQUENCE</scope>
    <source>
        <strain evidence="1">FP105234-sp</strain>
    </source>
</reference>
<reference evidence="1" key="1">
    <citation type="submission" date="2021-02" db="EMBL/GenBank/DDBJ databases">
        <authorList>
            <consortium name="DOE Joint Genome Institute"/>
            <person name="Ahrendt S."/>
            <person name="Looney B.P."/>
            <person name="Miyauchi S."/>
            <person name="Morin E."/>
            <person name="Drula E."/>
            <person name="Courty P.E."/>
            <person name="Chicoki N."/>
            <person name="Fauchery L."/>
            <person name="Kohler A."/>
            <person name="Kuo A."/>
            <person name="Labutti K."/>
            <person name="Pangilinan J."/>
            <person name="Lipzen A."/>
            <person name="Riley R."/>
            <person name="Andreopoulos W."/>
            <person name="He G."/>
            <person name="Johnson J."/>
            <person name="Barry K.W."/>
            <person name="Grigoriev I.V."/>
            <person name="Nagy L."/>
            <person name="Hibbett D."/>
            <person name="Henrissat B."/>
            <person name="Matheny P.B."/>
            <person name="Labbe J."/>
            <person name="Martin F."/>
        </authorList>
    </citation>
    <scope>NUCLEOTIDE SEQUENCE</scope>
    <source>
        <strain evidence="1">FP105234-sp</strain>
    </source>
</reference>